<evidence type="ECO:0000313" key="9">
    <source>
        <dbReference type="Proteomes" id="UP001186944"/>
    </source>
</evidence>
<evidence type="ECO:0000256" key="3">
    <source>
        <dbReference type="ARBA" id="ARBA00022692"/>
    </source>
</evidence>
<feature type="transmembrane region" description="Helical" evidence="6">
    <location>
        <begin position="586"/>
        <end position="602"/>
    </location>
</feature>
<name>A0AA88Y6T9_PINIB</name>
<gene>
    <name evidence="8" type="ORF">FSP39_002532</name>
</gene>
<feature type="transmembrane region" description="Helical" evidence="6">
    <location>
        <begin position="417"/>
        <end position="440"/>
    </location>
</feature>
<accession>A0AA88Y6T9</accession>
<dbReference type="InterPro" id="IPR004680">
    <property type="entry name" value="Cit_transptr-like_dom"/>
</dbReference>
<proteinExistence type="predicted"/>
<comment type="subcellular location">
    <subcellularLocation>
        <location evidence="1">Membrane</location>
        <topology evidence="1">Multi-pass membrane protein</topology>
    </subcellularLocation>
</comment>
<feature type="domain" description="Citrate transporter-like" evidence="7">
    <location>
        <begin position="251"/>
        <end position="676"/>
    </location>
</feature>
<feature type="transmembrane region" description="Helical" evidence="6">
    <location>
        <begin position="721"/>
        <end position="744"/>
    </location>
</feature>
<feature type="transmembrane region" description="Helical" evidence="6">
    <location>
        <begin position="529"/>
        <end position="550"/>
    </location>
</feature>
<evidence type="ECO:0000256" key="1">
    <source>
        <dbReference type="ARBA" id="ARBA00004141"/>
    </source>
</evidence>
<dbReference type="EMBL" id="VSWD01000006">
    <property type="protein sequence ID" value="KAK3099314.1"/>
    <property type="molecule type" value="Genomic_DNA"/>
</dbReference>
<feature type="transmembrane region" description="Helical" evidence="6">
    <location>
        <begin position="263"/>
        <end position="279"/>
    </location>
</feature>
<evidence type="ECO:0000313" key="8">
    <source>
        <dbReference type="EMBL" id="KAK3099314.1"/>
    </source>
</evidence>
<keyword evidence="2" id="KW-0813">Transport</keyword>
<keyword evidence="5 6" id="KW-0472">Membrane</keyword>
<dbReference type="Proteomes" id="UP001186944">
    <property type="component" value="Unassembled WGS sequence"/>
</dbReference>
<evidence type="ECO:0000256" key="4">
    <source>
        <dbReference type="ARBA" id="ARBA00022989"/>
    </source>
</evidence>
<dbReference type="CDD" id="cd01116">
    <property type="entry name" value="P_permease"/>
    <property type="match status" value="1"/>
</dbReference>
<dbReference type="PANTHER" id="PTHR43568">
    <property type="entry name" value="P PROTEIN"/>
    <property type="match status" value="1"/>
</dbReference>
<dbReference type="Pfam" id="PF03600">
    <property type="entry name" value="CitMHS"/>
    <property type="match status" value="1"/>
</dbReference>
<organism evidence="8 9">
    <name type="scientific">Pinctada imbricata</name>
    <name type="common">Atlantic pearl-oyster</name>
    <name type="synonym">Pinctada martensii</name>
    <dbReference type="NCBI Taxonomy" id="66713"/>
    <lineage>
        <taxon>Eukaryota</taxon>
        <taxon>Metazoa</taxon>
        <taxon>Spiralia</taxon>
        <taxon>Lophotrochozoa</taxon>
        <taxon>Mollusca</taxon>
        <taxon>Bivalvia</taxon>
        <taxon>Autobranchia</taxon>
        <taxon>Pteriomorphia</taxon>
        <taxon>Pterioida</taxon>
        <taxon>Pterioidea</taxon>
        <taxon>Pteriidae</taxon>
        <taxon>Pinctada</taxon>
    </lineage>
</organism>
<dbReference type="PANTHER" id="PTHR43568:SF1">
    <property type="entry name" value="P PROTEIN"/>
    <property type="match status" value="1"/>
</dbReference>
<protein>
    <recommendedName>
        <fullName evidence="7">Citrate transporter-like domain-containing protein</fullName>
    </recommendedName>
</protein>
<feature type="transmembrane region" description="Helical" evidence="6">
    <location>
        <begin position="630"/>
        <end position="648"/>
    </location>
</feature>
<evidence type="ECO:0000256" key="6">
    <source>
        <dbReference type="SAM" id="Phobius"/>
    </source>
</evidence>
<feature type="transmembrane region" description="Helical" evidence="6">
    <location>
        <begin position="240"/>
        <end position="256"/>
    </location>
</feature>
<keyword evidence="4 6" id="KW-1133">Transmembrane helix</keyword>
<dbReference type="InterPro" id="IPR051475">
    <property type="entry name" value="Diverse_Ion_Transporter"/>
</dbReference>
<dbReference type="GO" id="GO:0055085">
    <property type="term" value="P:transmembrane transport"/>
    <property type="evidence" value="ECO:0007669"/>
    <property type="project" value="InterPro"/>
</dbReference>
<evidence type="ECO:0000259" key="7">
    <source>
        <dbReference type="Pfam" id="PF03600"/>
    </source>
</evidence>
<evidence type="ECO:0000256" key="5">
    <source>
        <dbReference type="ARBA" id="ARBA00023136"/>
    </source>
</evidence>
<dbReference type="AlphaFoldDB" id="A0AA88Y6T9"/>
<reference evidence="8" key="1">
    <citation type="submission" date="2019-08" db="EMBL/GenBank/DDBJ databases">
        <title>The improved chromosome-level genome for the pearl oyster Pinctada fucata martensii using PacBio sequencing and Hi-C.</title>
        <authorList>
            <person name="Zheng Z."/>
        </authorList>
    </citation>
    <scope>NUCLEOTIDE SEQUENCE</scope>
    <source>
        <strain evidence="8">ZZ-2019</strain>
        <tissue evidence="8">Adductor muscle</tissue>
    </source>
</reference>
<keyword evidence="9" id="KW-1185">Reference proteome</keyword>
<feature type="transmembrane region" description="Helical" evidence="6">
    <location>
        <begin position="106"/>
        <end position="123"/>
    </location>
</feature>
<keyword evidence="3 6" id="KW-0812">Transmembrane</keyword>
<comment type="caution">
    <text evidence="8">The sequence shown here is derived from an EMBL/GenBank/DDBJ whole genome shotgun (WGS) entry which is preliminary data.</text>
</comment>
<feature type="transmembrane region" description="Helical" evidence="6">
    <location>
        <begin position="331"/>
        <end position="349"/>
    </location>
</feature>
<feature type="transmembrane region" description="Helical" evidence="6">
    <location>
        <begin position="556"/>
        <end position="574"/>
    </location>
</feature>
<feature type="transmembrane region" description="Helical" evidence="6">
    <location>
        <begin position="285"/>
        <end position="310"/>
    </location>
</feature>
<dbReference type="GO" id="GO:0016020">
    <property type="term" value="C:membrane"/>
    <property type="evidence" value="ECO:0007669"/>
    <property type="project" value="UniProtKB-SubCell"/>
</dbReference>
<evidence type="ECO:0000256" key="2">
    <source>
        <dbReference type="ARBA" id="ARBA00022448"/>
    </source>
</evidence>
<sequence>MEPKNTDLQALLHYNRPKSTPIEPAKPEVFHQPYRAASVVPTMANFAESEFSAPRDANETTPLVNMEQSRASSLLGDDMEESIDLKSIKDYFSLRNYKMILRHTKIGILLCIAVACCMIIMVNEEKEEDWHQLSVDNRAVKSLLINDTDMPLRLFLRGPVREATRSQNVSQTKNLKISISTLQNTWELIVDDDLVANEGFLESTHKFEGDTSDVTVTFQSDTDESVPLLWKSLNADSDKIIYAALVLVFVYALIVFELVHRTLAAILGSLSAIAVLAAYGERPTIHTIISWIDIETLMLLFGMMVLVSIFSETGFFDSFALQAYKLAKGQVWPLITILCVFSAVVSAFLDNVTTVLLLTPVTIRLCEVLNLDPKNVLIAEVLFSNIGGTATAIGDPPNVIIVSNSEMKEKGIGFANFTGHMFVGILMVSVAGYALLRFYYRKMSSLTNKDPPEIAELKHEIELWKRAAARVSIATREESIMKALFMQKAAQRENALIRKMYRQKRTERKDFVQNVAELERKYYITDQWLLVKTGLVLVAVILVFFLHSFIDDMHIDLGWTAIMGAIVLMVLADVHELESVLHKVEWATLIFFAGLFVLMKALDELQLISWIGDRISDVIRDVDADEKGKLAVAILLILWVSAIVSSFIDNIPYTTAMVPVLIQLSEDESLRLQILPLTLALAFGACLGGNGTLIGASANVVCAGIAEQHGYGFSFREFFKVGFPMMLVTNVVAMVYLLLCHVAGDWNYP</sequence>